<evidence type="ECO:0000259" key="3">
    <source>
        <dbReference type="Pfam" id="PF00534"/>
    </source>
</evidence>
<dbReference type="SUPFAM" id="SSF53756">
    <property type="entry name" value="UDP-Glycosyltransferase/glycogen phosphorylase"/>
    <property type="match status" value="1"/>
</dbReference>
<protein>
    <recommendedName>
        <fullName evidence="7">Glycosyltransferase</fullName>
    </recommendedName>
</protein>
<dbReference type="Pfam" id="PF00534">
    <property type="entry name" value="Glycos_transf_1"/>
    <property type="match status" value="1"/>
</dbReference>
<comment type="caution">
    <text evidence="5">The sequence shown here is derived from an EMBL/GenBank/DDBJ whole genome shotgun (WGS) entry which is preliminary data.</text>
</comment>
<gene>
    <name evidence="5" type="ORF">GCM10009560_28650</name>
</gene>
<evidence type="ECO:0000259" key="4">
    <source>
        <dbReference type="Pfam" id="PF13439"/>
    </source>
</evidence>
<dbReference type="PANTHER" id="PTHR12526:SF627">
    <property type="entry name" value="D-RHAMNOSYLTRANSFERASE WBPZ"/>
    <property type="match status" value="1"/>
</dbReference>
<feature type="domain" description="Glycosyl transferase family 1" evidence="3">
    <location>
        <begin position="193"/>
        <end position="345"/>
    </location>
</feature>
<evidence type="ECO:0000313" key="5">
    <source>
        <dbReference type="EMBL" id="GAA0926633.1"/>
    </source>
</evidence>
<evidence type="ECO:0000313" key="6">
    <source>
        <dbReference type="Proteomes" id="UP001501578"/>
    </source>
</evidence>
<dbReference type="RefSeq" id="WP_343950324.1">
    <property type="nucleotide sequence ID" value="NZ_BAAAHQ010000012.1"/>
</dbReference>
<evidence type="ECO:0000256" key="2">
    <source>
        <dbReference type="ARBA" id="ARBA00022679"/>
    </source>
</evidence>
<name>A0ABN1PDT9_9ACTN</name>
<dbReference type="InterPro" id="IPR028098">
    <property type="entry name" value="Glyco_trans_4-like_N"/>
</dbReference>
<proteinExistence type="predicted"/>
<keyword evidence="2" id="KW-0808">Transferase</keyword>
<organism evidence="5 6">
    <name type="scientific">Nonomuraea longicatena</name>
    <dbReference type="NCBI Taxonomy" id="83682"/>
    <lineage>
        <taxon>Bacteria</taxon>
        <taxon>Bacillati</taxon>
        <taxon>Actinomycetota</taxon>
        <taxon>Actinomycetes</taxon>
        <taxon>Streptosporangiales</taxon>
        <taxon>Streptosporangiaceae</taxon>
        <taxon>Nonomuraea</taxon>
    </lineage>
</organism>
<keyword evidence="1" id="KW-0328">Glycosyltransferase</keyword>
<dbReference type="Proteomes" id="UP001501578">
    <property type="component" value="Unassembled WGS sequence"/>
</dbReference>
<evidence type="ECO:0000256" key="1">
    <source>
        <dbReference type="ARBA" id="ARBA00022676"/>
    </source>
</evidence>
<keyword evidence="6" id="KW-1185">Reference proteome</keyword>
<feature type="domain" description="Glycosyltransferase subfamily 4-like N-terminal" evidence="4">
    <location>
        <begin position="29"/>
        <end position="183"/>
    </location>
</feature>
<dbReference type="PANTHER" id="PTHR12526">
    <property type="entry name" value="GLYCOSYLTRANSFERASE"/>
    <property type="match status" value="1"/>
</dbReference>
<dbReference type="EMBL" id="BAAAHQ010000012">
    <property type="protein sequence ID" value="GAA0926633.1"/>
    <property type="molecule type" value="Genomic_DNA"/>
</dbReference>
<dbReference type="Gene3D" id="3.40.50.2000">
    <property type="entry name" value="Glycogen Phosphorylase B"/>
    <property type="match status" value="2"/>
</dbReference>
<dbReference type="Pfam" id="PF13439">
    <property type="entry name" value="Glyco_transf_4"/>
    <property type="match status" value="1"/>
</dbReference>
<accession>A0ABN1PDT9</accession>
<evidence type="ECO:0008006" key="7">
    <source>
        <dbReference type="Google" id="ProtNLM"/>
    </source>
</evidence>
<sequence length="368" mass="39896">MSTASVSTASVNIASVNIAFVCMDADTLGGIQQVTHTLAQGLAERGHEVHVVGLHRAAEPFGYVERPRYRRHVVGRGPIGGEGAIARRLADRRLAAVLRGLAPGYAVLTSPAVVPRLLRLLPGGVRPIGQYHGSYQHARGSWHLGSIRRHYPRLDQAVFLSEDDALLFSEHALLPNTWVLPNPLARWPERVSPLTTPRVLGVGRLEGVKRFDRLISAFALASTPPWELHLLGDGAERERLRAHAAREGVSDRVVFRGRVAAADMAAEYRRAALLALTSEHEGLPLVLLEAAAHGVPSVAFDVSGGVRSAGPELVPPGDVRRFAAALGELMGSPGERRRLGAIARRRAEGFRLDGVLDRWEAMFAHMAR</sequence>
<dbReference type="InterPro" id="IPR001296">
    <property type="entry name" value="Glyco_trans_1"/>
</dbReference>
<reference evidence="5 6" key="1">
    <citation type="journal article" date="2019" name="Int. J. Syst. Evol. Microbiol.">
        <title>The Global Catalogue of Microorganisms (GCM) 10K type strain sequencing project: providing services to taxonomists for standard genome sequencing and annotation.</title>
        <authorList>
            <consortium name="The Broad Institute Genomics Platform"/>
            <consortium name="The Broad Institute Genome Sequencing Center for Infectious Disease"/>
            <person name="Wu L."/>
            <person name="Ma J."/>
        </authorList>
    </citation>
    <scope>NUCLEOTIDE SEQUENCE [LARGE SCALE GENOMIC DNA]</scope>
    <source>
        <strain evidence="5 6">JCM 11136</strain>
    </source>
</reference>